<keyword evidence="5" id="KW-0788">Thiol protease</keyword>
<keyword evidence="8 10" id="KW-0472">Membrane</keyword>
<evidence type="ECO:0000259" key="12">
    <source>
        <dbReference type="PROSITE" id="PS50893"/>
    </source>
</evidence>
<dbReference type="Pfam" id="PF00664">
    <property type="entry name" value="ABC_membrane"/>
    <property type="match status" value="1"/>
</dbReference>
<dbReference type="Gene3D" id="1.20.1560.10">
    <property type="entry name" value="ABC transporter type 1, transmembrane domain"/>
    <property type="match status" value="1"/>
</dbReference>
<dbReference type="InterPro" id="IPR014710">
    <property type="entry name" value="RmlC-like_jellyroll"/>
</dbReference>
<evidence type="ECO:0000259" key="14">
    <source>
        <dbReference type="PROSITE" id="PS50990"/>
    </source>
</evidence>
<comment type="subcellular location">
    <subcellularLocation>
        <location evidence="1">Cell membrane</location>
        <topology evidence="1">Multi-pass membrane protein</topology>
    </subcellularLocation>
</comment>
<feature type="transmembrane region" description="Helical" evidence="10">
    <location>
        <begin position="467"/>
        <end position="489"/>
    </location>
</feature>
<feature type="domain" description="Peptidase C39" evidence="14">
    <location>
        <begin position="313"/>
        <end position="435"/>
    </location>
</feature>
<dbReference type="SUPFAM" id="SSF90123">
    <property type="entry name" value="ABC transporter transmembrane region"/>
    <property type="match status" value="1"/>
</dbReference>
<keyword evidence="6" id="KW-0067">ATP-binding</keyword>
<keyword evidence="5" id="KW-0645">Protease</keyword>
<dbReference type="PROSITE" id="PS00211">
    <property type="entry name" value="ABC_TRANSPORTER_1"/>
    <property type="match status" value="1"/>
</dbReference>
<organism evidence="15 16">
    <name type="scientific">Cyanobacterium stanieri LEGE 03274</name>
    <dbReference type="NCBI Taxonomy" id="1828756"/>
    <lineage>
        <taxon>Bacteria</taxon>
        <taxon>Bacillati</taxon>
        <taxon>Cyanobacteriota</taxon>
        <taxon>Cyanophyceae</taxon>
        <taxon>Oscillatoriophycideae</taxon>
        <taxon>Chroococcales</taxon>
        <taxon>Geminocystaceae</taxon>
        <taxon>Cyanobacterium</taxon>
    </lineage>
</organism>
<gene>
    <name evidence="15" type="ORF">IQ215_05660</name>
</gene>
<dbReference type="Gene3D" id="3.90.70.10">
    <property type="entry name" value="Cysteine proteinases"/>
    <property type="match status" value="1"/>
</dbReference>
<dbReference type="PANTHER" id="PTHR43394">
    <property type="entry name" value="ATP-DEPENDENT PERMEASE MDL1, MITOCHONDRIAL"/>
    <property type="match status" value="1"/>
</dbReference>
<evidence type="ECO:0000256" key="8">
    <source>
        <dbReference type="ARBA" id="ARBA00023136"/>
    </source>
</evidence>
<evidence type="ECO:0000313" key="16">
    <source>
        <dbReference type="Proteomes" id="UP000654604"/>
    </source>
</evidence>
<dbReference type="InterPro" id="IPR039421">
    <property type="entry name" value="Type_1_exporter"/>
</dbReference>
<dbReference type="EMBL" id="JADEWC010000009">
    <property type="protein sequence ID" value="MBE9222179.1"/>
    <property type="molecule type" value="Genomic_DNA"/>
</dbReference>
<evidence type="ECO:0000256" key="10">
    <source>
        <dbReference type="SAM" id="Phobius"/>
    </source>
</evidence>
<accession>A0ABR9V2Q5</accession>
<feature type="compositionally biased region" description="Polar residues" evidence="9">
    <location>
        <begin position="257"/>
        <end position="269"/>
    </location>
</feature>
<dbReference type="Gene3D" id="3.40.50.300">
    <property type="entry name" value="P-loop containing nucleotide triphosphate hydrolases"/>
    <property type="match status" value="1"/>
</dbReference>
<dbReference type="PROSITE" id="PS50990">
    <property type="entry name" value="PEPTIDASE_C39"/>
    <property type="match status" value="1"/>
</dbReference>
<dbReference type="InterPro" id="IPR017871">
    <property type="entry name" value="ABC_transporter-like_CS"/>
</dbReference>
<dbReference type="InterPro" id="IPR018490">
    <property type="entry name" value="cNMP-bd_dom_sf"/>
</dbReference>
<dbReference type="PANTHER" id="PTHR43394:SF1">
    <property type="entry name" value="ATP-BINDING CASSETTE SUB-FAMILY B MEMBER 10, MITOCHONDRIAL"/>
    <property type="match status" value="1"/>
</dbReference>
<feature type="domain" description="Cyclic nucleotide-binding" evidence="11">
    <location>
        <begin position="17"/>
        <end position="128"/>
    </location>
</feature>
<protein>
    <submittedName>
        <fullName evidence="15">Peptidase domain-containing ABC transporter</fullName>
    </submittedName>
</protein>
<evidence type="ECO:0000256" key="7">
    <source>
        <dbReference type="ARBA" id="ARBA00022989"/>
    </source>
</evidence>
<feature type="transmembrane region" description="Helical" evidence="10">
    <location>
        <begin position="605"/>
        <end position="625"/>
    </location>
</feature>
<sequence length="1021" mass="114276">MVYTLGSVEEFIATVAPFDRLSPSEIKQLAQEFNPLKYEMGQIMLVKDKIPPYISIIYEGQARYIGYDPRTSLPLSLKLISHGNVIGWQSLMRGFACETAIASTPVVALTLAREKFLNLLQQKREIKEYYQNTPGLIEIFDSLGYQLSHRATGEGNLKILSQEALKTSQVTHLEKGKINSLPPAPEGHIWCFSGGKIQNLSIGATVNPRETLEADTEIRLVSLDITLIESAHSNSVEARDNGSTPAPTENKDDPWQDNKTPSPSREQNPPVTPEILMDEDNIPQADNSILQEQPQNLFKEPKQALKSYPYFSGRSEADIGIACFRMLSKYFNIPYKGDILTRVIKQQVENNGALSLDVCGAIGELLGLTSQLVEVPAGAFARLEAPILVKLEDSLVVIYATGDKTIVVADPTLGRVREMKTISFLERWGQKGKALLLKKNKETAQQKFGLNWFIPSLIKFKWMLVEVFIASFFVQLFALANPLMIQVIIDKVIVQNSPDTLQVLGIFLVVLAVFEAILSTLRTYSFVDTTNRIDMALGSEIIDHLLRLPLRYFEKRPVGEISTRINELENIRSFLTGTALTVVLDAVFSVIYIVVMVIYSPTLTLVSMGIIPIFIVLTYIFSPLIRRQLREKAERNAETQSHLVEVMSGIQTVKAQNIELRSRWEWQERYARYVGTGFRTVITQTLAGSASNFLNQLSQLLVLWVGAYLVLQGELTLGQLIAFRIIAGYVTSPILRLAQLWQNFQQTALSLERLADIVDHPQEGEEDRDNIPMPSIEGNLKYENVCFRFKPNTPLQLNNVSIEFPAGTFVGIVGESGAGKSTLTKLVARLYEPESGRIMIDGYDVNRVELYSLRRQIGVVPQESLLFEGTIMDNIALTNPDATTEDIIEAAKIAVAHEFIMNLPNGYNTRVGERGASLSGGQRQRIAIARSVLQNPRMLILDEATSALDYNTEAQVCQNLISAFSDRTVLFITHRLGTIKNADTIVVMDKGTIVEVGSHEELMELHARYYYLYQQQLKTEV</sequence>
<evidence type="ECO:0000256" key="6">
    <source>
        <dbReference type="ARBA" id="ARBA00022840"/>
    </source>
</evidence>
<reference evidence="15 16" key="1">
    <citation type="submission" date="2020-10" db="EMBL/GenBank/DDBJ databases">
        <authorList>
            <person name="Castelo-Branco R."/>
            <person name="Eusebio N."/>
            <person name="Adriana R."/>
            <person name="Vieira A."/>
            <person name="Brugerolle De Fraissinette N."/>
            <person name="Rezende De Castro R."/>
            <person name="Schneider M.P."/>
            <person name="Vasconcelos V."/>
            <person name="Leao P.N."/>
        </authorList>
    </citation>
    <scope>NUCLEOTIDE SEQUENCE [LARGE SCALE GENOMIC DNA]</scope>
    <source>
        <strain evidence="15 16">LEGE 03274</strain>
    </source>
</reference>
<feature type="compositionally biased region" description="Polar residues" evidence="9">
    <location>
        <begin position="234"/>
        <end position="247"/>
    </location>
</feature>
<keyword evidence="4" id="KW-0378">Hydrolase</keyword>
<dbReference type="SMART" id="SM00382">
    <property type="entry name" value="AAA"/>
    <property type="match status" value="1"/>
</dbReference>
<dbReference type="InterPro" id="IPR036640">
    <property type="entry name" value="ABC1_TM_sf"/>
</dbReference>
<evidence type="ECO:0000259" key="13">
    <source>
        <dbReference type="PROSITE" id="PS50929"/>
    </source>
</evidence>
<dbReference type="Pfam" id="PF00005">
    <property type="entry name" value="ABC_tran"/>
    <property type="match status" value="1"/>
</dbReference>
<feature type="region of interest" description="Disordered" evidence="9">
    <location>
        <begin position="234"/>
        <end position="276"/>
    </location>
</feature>
<evidence type="ECO:0000313" key="15">
    <source>
        <dbReference type="EMBL" id="MBE9222179.1"/>
    </source>
</evidence>
<evidence type="ECO:0000256" key="2">
    <source>
        <dbReference type="ARBA" id="ARBA00022692"/>
    </source>
</evidence>
<dbReference type="SUPFAM" id="SSF52540">
    <property type="entry name" value="P-loop containing nucleoside triphosphate hydrolases"/>
    <property type="match status" value="1"/>
</dbReference>
<feature type="domain" description="ABC transmembrane type-1" evidence="13">
    <location>
        <begin position="467"/>
        <end position="746"/>
    </location>
</feature>
<keyword evidence="7 10" id="KW-1133">Transmembrane helix</keyword>
<dbReference type="InterPro" id="IPR003593">
    <property type="entry name" value="AAA+_ATPase"/>
</dbReference>
<evidence type="ECO:0000256" key="9">
    <source>
        <dbReference type="SAM" id="MobiDB-lite"/>
    </source>
</evidence>
<name>A0ABR9V2Q5_9CHRO</name>
<dbReference type="Pfam" id="PF03412">
    <property type="entry name" value="Peptidase_C39"/>
    <property type="match status" value="1"/>
</dbReference>
<dbReference type="InterPro" id="IPR010132">
    <property type="entry name" value="ATPase_T1SS_HlyB"/>
</dbReference>
<dbReference type="PROSITE" id="PS50893">
    <property type="entry name" value="ABC_TRANSPORTER_2"/>
    <property type="match status" value="1"/>
</dbReference>
<keyword evidence="2 10" id="KW-0812">Transmembrane</keyword>
<dbReference type="RefSeq" id="WP_193800343.1">
    <property type="nucleotide sequence ID" value="NZ_JADEWC010000009.1"/>
</dbReference>
<dbReference type="Gene3D" id="2.60.120.10">
    <property type="entry name" value="Jelly Rolls"/>
    <property type="match status" value="1"/>
</dbReference>
<dbReference type="InterPro" id="IPR027417">
    <property type="entry name" value="P-loop_NTPase"/>
</dbReference>
<dbReference type="InterPro" id="IPR005074">
    <property type="entry name" value="Peptidase_C39"/>
</dbReference>
<dbReference type="CDD" id="cd18782">
    <property type="entry name" value="ABC_6TM_PrtD_LapB_HlyB_like"/>
    <property type="match status" value="1"/>
</dbReference>
<dbReference type="InterPro" id="IPR011527">
    <property type="entry name" value="ABC1_TM_dom"/>
</dbReference>
<evidence type="ECO:0000256" key="3">
    <source>
        <dbReference type="ARBA" id="ARBA00022741"/>
    </source>
</evidence>
<dbReference type="NCBIfam" id="TIGR01846">
    <property type="entry name" value="type_I_sec_HlyB"/>
    <property type="match status" value="1"/>
</dbReference>
<feature type="transmembrane region" description="Helical" evidence="10">
    <location>
        <begin position="574"/>
        <end position="599"/>
    </location>
</feature>
<dbReference type="PROSITE" id="PS50042">
    <property type="entry name" value="CNMP_BINDING_3"/>
    <property type="match status" value="1"/>
</dbReference>
<dbReference type="InterPro" id="IPR000595">
    <property type="entry name" value="cNMP-bd_dom"/>
</dbReference>
<feature type="domain" description="ABC transporter" evidence="12">
    <location>
        <begin position="780"/>
        <end position="1015"/>
    </location>
</feature>
<feature type="transmembrane region" description="Helical" evidence="10">
    <location>
        <begin position="501"/>
        <end position="521"/>
    </location>
</feature>
<keyword evidence="16" id="KW-1185">Reference proteome</keyword>
<dbReference type="CDD" id="cd00038">
    <property type="entry name" value="CAP_ED"/>
    <property type="match status" value="1"/>
</dbReference>
<evidence type="ECO:0000256" key="4">
    <source>
        <dbReference type="ARBA" id="ARBA00022801"/>
    </source>
</evidence>
<keyword evidence="3" id="KW-0547">Nucleotide-binding</keyword>
<dbReference type="InterPro" id="IPR003439">
    <property type="entry name" value="ABC_transporter-like_ATP-bd"/>
</dbReference>
<dbReference type="CDD" id="cd02259">
    <property type="entry name" value="Peptidase_C39_like"/>
    <property type="match status" value="1"/>
</dbReference>
<evidence type="ECO:0000256" key="5">
    <source>
        <dbReference type="ARBA" id="ARBA00022807"/>
    </source>
</evidence>
<dbReference type="SUPFAM" id="SSF51206">
    <property type="entry name" value="cAMP-binding domain-like"/>
    <property type="match status" value="1"/>
</dbReference>
<evidence type="ECO:0000259" key="11">
    <source>
        <dbReference type="PROSITE" id="PS50042"/>
    </source>
</evidence>
<evidence type="ECO:0000256" key="1">
    <source>
        <dbReference type="ARBA" id="ARBA00004651"/>
    </source>
</evidence>
<dbReference type="Proteomes" id="UP000654604">
    <property type="component" value="Unassembled WGS sequence"/>
</dbReference>
<comment type="caution">
    <text evidence="15">The sequence shown here is derived from an EMBL/GenBank/DDBJ whole genome shotgun (WGS) entry which is preliminary data.</text>
</comment>
<dbReference type="PROSITE" id="PS50929">
    <property type="entry name" value="ABC_TM1F"/>
    <property type="match status" value="1"/>
</dbReference>
<proteinExistence type="predicted"/>